<protein>
    <submittedName>
        <fullName evidence="2">AP2 domain</fullName>
    </submittedName>
</protein>
<dbReference type="SUPFAM" id="SSF54171">
    <property type="entry name" value="DNA-binding domain"/>
    <property type="match status" value="1"/>
</dbReference>
<gene>
    <name evidence="2" type="ORF">ERS008529_03401</name>
    <name evidence="3" type="ORF">ERS137968_02084</name>
</gene>
<dbReference type="STRING" id="1288385.ERS137968_02084"/>
<accession>A0A0T9QP72</accession>
<dbReference type="AlphaFoldDB" id="A0A0T9QP72"/>
<dbReference type="RefSeq" id="WP_049614318.1">
    <property type="nucleotide sequence ID" value="NZ_CAWMMU010000009.1"/>
</dbReference>
<dbReference type="OrthoDB" id="388551at2"/>
<dbReference type="Proteomes" id="UP000045840">
    <property type="component" value="Unassembled WGS sequence"/>
</dbReference>
<evidence type="ECO:0000313" key="4">
    <source>
        <dbReference type="Proteomes" id="UP000044625"/>
    </source>
</evidence>
<dbReference type="InterPro" id="IPR016177">
    <property type="entry name" value="DNA-bd_dom_sf"/>
</dbReference>
<dbReference type="Gene3D" id="3.90.75.20">
    <property type="match status" value="1"/>
</dbReference>
<dbReference type="InterPro" id="IPR044925">
    <property type="entry name" value="His-Me_finger_sf"/>
</dbReference>
<evidence type="ECO:0000259" key="1">
    <source>
        <dbReference type="Pfam" id="PF13392"/>
    </source>
</evidence>
<evidence type="ECO:0000313" key="5">
    <source>
        <dbReference type="Proteomes" id="UP000045840"/>
    </source>
</evidence>
<evidence type="ECO:0000313" key="3">
    <source>
        <dbReference type="EMBL" id="CRY66972.1"/>
    </source>
</evidence>
<evidence type="ECO:0000313" key="2">
    <source>
        <dbReference type="EMBL" id="CNI21391.1"/>
    </source>
</evidence>
<dbReference type="InterPro" id="IPR003615">
    <property type="entry name" value="HNH_nuc"/>
</dbReference>
<reference evidence="2" key="3">
    <citation type="submission" date="2015-03" db="EMBL/GenBank/DDBJ databases">
        <authorList>
            <person name="Murphy D."/>
        </authorList>
    </citation>
    <scope>NUCLEOTIDE SEQUENCE [LARGE SCALE GENOMIC DNA]</scope>
    <source>
        <strain evidence="2">A125KOH2</strain>
    </source>
</reference>
<dbReference type="EMBL" id="CWJL01000009">
    <property type="protein sequence ID" value="CRY66972.1"/>
    <property type="molecule type" value="Genomic_DNA"/>
</dbReference>
<reference evidence="5" key="2">
    <citation type="submission" date="2015-03" db="EMBL/GenBank/DDBJ databases">
        <authorList>
            <consortium name="Pathogen Informatics"/>
        </authorList>
    </citation>
    <scope>NUCLEOTIDE SEQUENCE [LARGE SCALE GENOMIC DNA]</scope>
    <source>
        <strain evidence="5">A125KOH2</strain>
    </source>
</reference>
<dbReference type="Pfam" id="PF13392">
    <property type="entry name" value="HNH_3"/>
    <property type="match status" value="1"/>
</dbReference>
<dbReference type="SUPFAM" id="SSF54060">
    <property type="entry name" value="His-Me finger endonucleases"/>
    <property type="match status" value="1"/>
</dbReference>
<dbReference type="EMBL" id="CQAZ01000034">
    <property type="protein sequence ID" value="CNI21391.1"/>
    <property type="molecule type" value="Genomic_DNA"/>
</dbReference>
<dbReference type="GO" id="GO:0003677">
    <property type="term" value="F:DNA binding"/>
    <property type="evidence" value="ECO:0007669"/>
    <property type="project" value="InterPro"/>
</dbReference>
<keyword evidence="4" id="KW-1185">Reference proteome</keyword>
<dbReference type="Proteomes" id="UP000044625">
    <property type="component" value="Unassembled WGS sequence"/>
</dbReference>
<sequence>MSSLTHQRLQEVLHYSPDTGVFIWQLSNSNRVRIGSVAGSPNSGKYILISIDRKSYPAHRLAWFYVNGKWPDNEIDHINGAKTDNRICNLRQATHAENCRNRSMKKTNTSGVKGVSREGKINKWRAECMVNGKQHRVGLFTNLSEAEKTVRQFREIHHGEFANHGIGVESKSHA</sequence>
<name>A0A0T9QP72_9GAMM</name>
<reference evidence="3 4" key="1">
    <citation type="submission" date="2015-03" db="EMBL/GenBank/DDBJ databases">
        <authorList>
            <consortium name="Pathogen Informatics"/>
            <person name="Murphy D."/>
        </authorList>
    </citation>
    <scope>NUCLEOTIDE SEQUENCE [LARGE SCALE GENOMIC DNA]</scope>
    <source>
        <strain evidence="4">type strain: CIP110230</strain>
        <strain evidence="3">Type strain: CIP110230</strain>
    </source>
</reference>
<proteinExistence type="predicted"/>
<organism evidence="2 5">
    <name type="scientific">Yersinia pekkanenii</name>
    <dbReference type="NCBI Taxonomy" id="1288385"/>
    <lineage>
        <taxon>Bacteria</taxon>
        <taxon>Pseudomonadati</taxon>
        <taxon>Pseudomonadota</taxon>
        <taxon>Gammaproteobacteria</taxon>
        <taxon>Enterobacterales</taxon>
        <taxon>Yersiniaceae</taxon>
        <taxon>Yersinia</taxon>
    </lineage>
</organism>
<feature type="domain" description="HNH nuclease" evidence="1">
    <location>
        <begin position="56"/>
        <end position="98"/>
    </location>
</feature>